<dbReference type="AlphaFoldDB" id="A0A830F8S9"/>
<comment type="caution">
    <text evidence="2">The sequence shown here is derived from an EMBL/GenBank/DDBJ whole genome shotgun (WGS) entry which is preliminary data.</text>
</comment>
<keyword evidence="1" id="KW-0472">Membrane</keyword>
<dbReference type="Proteomes" id="UP000628840">
    <property type="component" value="Unassembled WGS sequence"/>
</dbReference>
<sequence length="271" mass="28773">MARCASSPTATNWRCAMADRPGRHLRLEAGERGVSDVVGFVLVFGLIIGTVGAVYTTGLSGLQDARDAERLSNAEVAFDVLDSNADDVLHRGAPARATEIKLSDARIGPGDPVTVNVSAGPNASVSREITPIVYSADDTDIVYVQGAVIRSQRSGGVMLRPSGIRTGERALFPIVDTYFPVGTTVGGQTRALVRFRVPTPSDRAVRTLTTATNDTVTVTVQTSRTDPWRRHLDAYDNTTCDGDAANDTVTCEFSGVETAVVPVTTVHVRVA</sequence>
<evidence type="ECO:0000313" key="2">
    <source>
        <dbReference type="EMBL" id="GGL22427.1"/>
    </source>
</evidence>
<gene>
    <name evidence="2" type="ORF">GCM10009037_02290</name>
</gene>
<evidence type="ECO:0000256" key="1">
    <source>
        <dbReference type="SAM" id="Phobius"/>
    </source>
</evidence>
<keyword evidence="1" id="KW-0812">Transmembrane</keyword>
<protein>
    <submittedName>
        <fullName evidence="2">Uncharacterized protein</fullName>
    </submittedName>
</protein>
<dbReference type="Pfam" id="PF23960">
    <property type="entry name" value="DUF7289"/>
    <property type="match status" value="1"/>
</dbReference>
<dbReference type="EMBL" id="BMPF01000001">
    <property type="protein sequence ID" value="GGL22427.1"/>
    <property type="molecule type" value="Genomic_DNA"/>
</dbReference>
<keyword evidence="1" id="KW-1133">Transmembrane helix</keyword>
<feature type="transmembrane region" description="Helical" evidence="1">
    <location>
        <begin position="37"/>
        <end position="56"/>
    </location>
</feature>
<dbReference type="InterPro" id="IPR055713">
    <property type="entry name" value="DUF7289"/>
</dbReference>
<proteinExistence type="predicted"/>
<accession>A0A830F8S9</accession>
<keyword evidence="3" id="KW-1185">Reference proteome</keyword>
<name>A0A830F8S9_9EURY</name>
<reference evidence="2 3" key="1">
    <citation type="journal article" date="2019" name="Int. J. Syst. Evol. Microbiol.">
        <title>The Global Catalogue of Microorganisms (GCM) 10K type strain sequencing project: providing services to taxonomists for standard genome sequencing and annotation.</title>
        <authorList>
            <consortium name="The Broad Institute Genomics Platform"/>
            <consortium name="The Broad Institute Genome Sequencing Center for Infectious Disease"/>
            <person name="Wu L."/>
            <person name="Ma J."/>
        </authorList>
    </citation>
    <scope>NUCLEOTIDE SEQUENCE [LARGE SCALE GENOMIC DNA]</scope>
    <source>
        <strain evidence="2 3">JCM 19585</strain>
    </source>
</reference>
<organism evidence="2 3">
    <name type="scientific">Halarchaeum grantii</name>
    <dbReference type="NCBI Taxonomy" id="1193105"/>
    <lineage>
        <taxon>Archaea</taxon>
        <taxon>Methanobacteriati</taxon>
        <taxon>Methanobacteriota</taxon>
        <taxon>Stenosarchaea group</taxon>
        <taxon>Halobacteria</taxon>
        <taxon>Halobacteriales</taxon>
        <taxon>Halobacteriaceae</taxon>
    </lineage>
</organism>
<evidence type="ECO:0000313" key="3">
    <source>
        <dbReference type="Proteomes" id="UP000628840"/>
    </source>
</evidence>